<dbReference type="Proteomes" id="UP000186817">
    <property type="component" value="Unassembled WGS sequence"/>
</dbReference>
<dbReference type="EMBL" id="LSRX01000342">
    <property type="protein sequence ID" value="OLQ00020.1"/>
    <property type="molecule type" value="Genomic_DNA"/>
</dbReference>
<accession>A0A1Q9DXZ8</accession>
<proteinExistence type="predicted"/>
<evidence type="ECO:0000313" key="2">
    <source>
        <dbReference type="Proteomes" id="UP000186817"/>
    </source>
</evidence>
<evidence type="ECO:0000313" key="1">
    <source>
        <dbReference type="EMBL" id="OLQ00020.1"/>
    </source>
</evidence>
<gene>
    <name evidence="1" type="ORF">AK812_SmicGene17369</name>
</gene>
<organism evidence="1 2">
    <name type="scientific">Symbiodinium microadriaticum</name>
    <name type="common">Dinoflagellate</name>
    <name type="synonym">Zooxanthella microadriatica</name>
    <dbReference type="NCBI Taxonomy" id="2951"/>
    <lineage>
        <taxon>Eukaryota</taxon>
        <taxon>Sar</taxon>
        <taxon>Alveolata</taxon>
        <taxon>Dinophyceae</taxon>
        <taxon>Suessiales</taxon>
        <taxon>Symbiodiniaceae</taxon>
        <taxon>Symbiodinium</taxon>
    </lineage>
</organism>
<comment type="caution">
    <text evidence="1">The sequence shown here is derived from an EMBL/GenBank/DDBJ whole genome shotgun (WGS) entry which is preliminary data.</text>
</comment>
<protein>
    <submittedName>
        <fullName evidence="1">Uncharacterized protein</fullName>
    </submittedName>
</protein>
<name>A0A1Q9DXZ8_SYMMI</name>
<sequence>MSAKTESGACCLVDLQHDVFDASLIQNRLTYSGRLLSDNSQQLSEFNELLSRARSWDPEELQARSFVSRSVQSAYAPRRGTFAGAGGTSVRLAHLDRVLCILILEAGQVLDGTVTLLSWDAELDIDSVLRSAQGSSLQRVMVREQMVRYQTQDSFNFPSAEVFDEFADDFVINNGVIPGVKAQSWPELEKKYPGPYITPSQLPAESPHCAATAVRSRKSDGPRDALAEYLTMASVAEAEEADKAALQEVFGLCYVGETLDDALSSDAATLMRLVQEDVDLGFARWRAGRGHALCLLANALYQVRDCLDAGVWQRIVSRWEEELDALAKPLGESSASAFPQLNMSQGSSYLRRSLLLLMAMPFPVDEERYVRSLVDSDCFHAGPFFTDHLLSRLGVQKVAVPTVIAEFTVNIDNL</sequence>
<dbReference type="OrthoDB" id="10339146at2759"/>
<dbReference type="AlphaFoldDB" id="A0A1Q9DXZ8"/>
<keyword evidence="2" id="KW-1185">Reference proteome</keyword>
<reference evidence="1 2" key="1">
    <citation type="submission" date="2016-02" db="EMBL/GenBank/DDBJ databases">
        <title>Genome analysis of coral dinoflagellate symbionts highlights evolutionary adaptations to a symbiotic lifestyle.</title>
        <authorList>
            <person name="Aranda M."/>
            <person name="Li Y."/>
            <person name="Liew Y.J."/>
            <person name="Baumgarten S."/>
            <person name="Simakov O."/>
            <person name="Wilson M."/>
            <person name="Piel J."/>
            <person name="Ashoor H."/>
            <person name="Bougouffa S."/>
            <person name="Bajic V.B."/>
            <person name="Ryu T."/>
            <person name="Ravasi T."/>
            <person name="Bayer T."/>
            <person name="Micklem G."/>
            <person name="Kim H."/>
            <person name="Bhak J."/>
            <person name="Lajeunesse T.C."/>
            <person name="Voolstra C.R."/>
        </authorList>
    </citation>
    <scope>NUCLEOTIDE SEQUENCE [LARGE SCALE GENOMIC DNA]</scope>
    <source>
        <strain evidence="1 2">CCMP2467</strain>
    </source>
</reference>